<keyword evidence="1" id="KW-0812">Transmembrane</keyword>
<evidence type="ECO:0000256" key="1">
    <source>
        <dbReference type="SAM" id="Phobius"/>
    </source>
</evidence>
<comment type="caution">
    <text evidence="2">The sequence shown here is derived from an EMBL/GenBank/DDBJ whole genome shotgun (WGS) entry which is preliminary data.</text>
</comment>
<dbReference type="Gene3D" id="6.10.110.10">
    <property type="match status" value="1"/>
</dbReference>
<dbReference type="AlphaFoldDB" id="A0AAV7JBS6"/>
<keyword evidence="3" id="KW-1185">Reference proteome</keyword>
<proteinExistence type="predicted"/>
<organism evidence="2 3">
    <name type="scientific">Oopsacas minuta</name>
    <dbReference type="NCBI Taxonomy" id="111878"/>
    <lineage>
        <taxon>Eukaryota</taxon>
        <taxon>Metazoa</taxon>
        <taxon>Porifera</taxon>
        <taxon>Hexactinellida</taxon>
        <taxon>Hexasterophora</taxon>
        <taxon>Lyssacinosida</taxon>
        <taxon>Leucopsacidae</taxon>
        <taxon>Oopsacas</taxon>
    </lineage>
</organism>
<evidence type="ECO:0000313" key="2">
    <source>
        <dbReference type="EMBL" id="KAI6646135.1"/>
    </source>
</evidence>
<dbReference type="InterPro" id="IPR038213">
    <property type="entry name" value="IFI6/IFI27-like_sf"/>
</dbReference>
<sequence length="181" mass="19512">MEVCDILRIILIVSASITGLLLISCIVCACSVCCCLAVLGFRSEGVKANSFASCIQSPDTSSGSPFAMSQSMGAKGTLMSETIDKIVNFCIRDQKLGCLGGYNPSLLTQELSLIESETLSCTEWEGILRDPQHLGNGYRCKECMMDGEKGKLDETKSRLIGKLSAKCPFKEDGCEWEGTVV</sequence>
<reference evidence="2 3" key="1">
    <citation type="journal article" date="2023" name="BMC Biol.">
        <title>The compact genome of the sponge Oopsacas minuta (Hexactinellida) is lacking key metazoan core genes.</title>
        <authorList>
            <person name="Santini S."/>
            <person name="Schenkelaars Q."/>
            <person name="Jourda C."/>
            <person name="Duchesne M."/>
            <person name="Belahbib H."/>
            <person name="Rocher C."/>
            <person name="Selva M."/>
            <person name="Riesgo A."/>
            <person name="Vervoort M."/>
            <person name="Leys S.P."/>
            <person name="Kodjabachian L."/>
            <person name="Le Bivic A."/>
            <person name="Borchiellini C."/>
            <person name="Claverie J.M."/>
            <person name="Renard E."/>
        </authorList>
    </citation>
    <scope>NUCLEOTIDE SEQUENCE [LARGE SCALE GENOMIC DNA]</scope>
    <source>
        <strain evidence="2">SPO-2</strain>
    </source>
</reference>
<evidence type="ECO:0000313" key="3">
    <source>
        <dbReference type="Proteomes" id="UP001165289"/>
    </source>
</evidence>
<accession>A0AAV7JBS6</accession>
<dbReference type="Proteomes" id="UP001165289">
    <property type="component" value="Unassembled WGS sequence"/>
</dbReference>
<keyword evidence="1" id="KW-0472">Membrane</keyword>
<name>A0AAV7JBS6_9METZ</name>
<feature type="transmembrane region" description="Helical" evidence="1">
    <location>
        <begin position="6"/>
        <end position="39"/>
    </location>
</feature>
<protein>
    <submittedName>
        <fullName evidence="2">Uncharacterized protein</fullName>
    </submittedName>
</protein>
<gene>
    <name evidence="2" type="ORF">LOD99_9486</name>
</gene>
<keyword evidence="1" id="KW-1133">Transmembrane helix</keyword>
<dbReference type="EMBL" id="JAKMXF010000362">
    <property type="protein sequence ID" value="KAI6646135.1"/>
    <property type="molecule type" value="Genomic_DNA"/>
</dbReference>